<reference evidence="1 2" key="1">
    <citation type="journal article" date="2023" name="Nucleic Acids Res.">
        <title>The hologenome of Daphnia magna reveals possible DNA methylation and microbiome-mediated evolution of the host genome.</title>
        <authorList>
            <person name="Chaturvedi A."/>
            <person name="Li X."/>
            <person name="Dhandapani V."/>
            <person name="Marshall H."/>
            <person name="Kissane S."/>
            <person name="Cuenca-Cambronero M."/>
            <person name="Asole G."/>
            <person name="Calvet F."/>
            <person name="Ruiz-Romero M."/>
            <person name="Marangio P."/>
            <person name="Guigo R."/>
            <person name="Rago D."/>
            <person name="Mirbahai L."/>
            <person name="Eastwood N."/>
            <person name="Colbourne J.K."/>
            <person name="Zhou J."/>
            <person name="Mallon E."/>
            <person name="Orsini L."/>
        </authorList>
    </citation>
    <scope>NUCLEOTIDE SEQUENCE [LARGE SCALE GENOMIC DNA]</scope>
    <source>
        <strain evidence="1">LRV0_1</strain>
    </source>
</reference>
<keyword evidence="2" id="KW-1185">Reference proteome</keyword>
<accession>A0ABQ9ZDA0</accession>
<organism evidence="1 2">
    <name type="scientific">Daphnia magna</name>
    <dbReference type="NCBI Taxonomy" id="35525"/>
    <lineage>
        <taxon>Eukaryota</taxon>
        <taxon>Metazoa</taxon>
        <taxon>Ecdysozoa</taxon>
        <taxon>Arthropoda</taxon>
        <taxon>Crustacea</taxon>
        <taxon>Branchiopoda</taxon>
        <taxon>Diplostraca</taxon>
        <taxon>Cladocera</taxon>
        <taxon>Anomopoda</taxon>
        <taxon>Daphniidae</taxon>
        <taxon>Daphnia</taxon>
    </lineage>
</organism>
<evidence type="ECO:0000313" key="2">
    <source>
        <dbReference type="Proteomes" id="UP001234178"/>
    </source>
</evidence>
<comment type="caution">
    <text evidence="1">The sequence shown here is derived from an EMBL/GenBank/DDBJ whole genome shotgun (WGS) entry which is preliminary data.</text>
</comment>
<sequence length="87" mass="9558">MEGDWIQYEMDRISKHSNTPKRWSSTVTSQQVLQVNAVMGPDQGWGLYGALLGERKRRCSNSGRARLPAGESLTRFFTPTAAAAGAT</sequence>
<proteinExistence type="predicted"/>
<dbReference type="Proteomes" id="UP001234178">
    <property type="component" value="Unassembled WGS sequence"/>
</dbReference>
<name>A0ABQ9ZDA0_9CRUS</name>
<protein>
    <submittedName>
        <fullName evidence="1">Uncharacterized protein</fullName>
    </submittedName>
</protein>
<dbReference type="EMBL" id="JAOYFB010000003">
    <property type="protein sequence ID" value="KAK4010613.1"/>
    <property type="molecule type" value="Genomic_DNA"/>
</dbReference>
<evidence type="ECO:0000313" key="1">
    <source>
        <dbReference type="EMBL" id="KAK4010613.1"/>
    </source>
</evidence>
<gene>
    <name evidence="1" type="ORF">OUZ56_019754</name>
</gene>